<reference evidence="16" key="1">
    <citation type="journal article" date="2021" name="Proc. Natl. Acad. Sci. U.S.A.">
        <title>Three genomes in the algal genus Volvox reveal the fate of a haploid sex-determining region after a transition to homothallism.</title>
        <authorList>
            <person name="Yamamoto K."/>
            <person name="Hamaji T."/>
            <person name="Kawai-Toyooka H."/>
            <person name="Matsuzaki R."/>
            <person name="Takahashi F."/>
            <person name="Nishimura Y."/>
            <person name="Kawachi M."/>
            <person name="Noguchi H."/>
            <person name="Minakuchi Y."/>
            <person name="Umen J.G."/>
            <person name="Toyoda A."/>
            <person name="Nozaki H."/>
        </authorList>
    </citation>
    <scope>NUCLEOTIDE SEQUENCE</scope>
    <source>
        <strain evidence="16">NIES-3785</strain>
        <strain evidence="15">NIES-3786</strain>
    </source>
</reference>
<evidence type="ECO:0000256" key="1">
    <source>
        <dbReference type="ARBA" id="ARBA00004273"/>
    </source>
</evidence>
<keyword evidence="7" id="KW-0999">Mitochondrion inner membrane</keyword>
<evidence type="ECO:0000313" key="18">
    <source>
        <dbReference type="Proteomes" id="UP000747110"/>
    </source>
</evidence>
<evidence type="ECO:0000256" key="2">
    <source>
        <dbReference type="ARBA" id="ARBA00004569"/>
    </source>
</evidence>
<dbReference type="EMBL" id="BNCQ01000005">
    <property type="protein sequence ID" value="GIL98440.1"/>
    <property type="molecule type" value="Genomic_DNA"/>
</dbReference>
<dbReference type="InterPro" id="IPR039800">
    <property type="entry name" value="MICU1/2/3"/>
</dbReference>
<sequence>MRAGILPFRQLRGAIEFLATNVRGNLMCACSATERQLSSQTTSTSDYNSSSKWKFAALISLGVVATGSGWALSKVELFDEEFHLLPLAMRQRIFFKYEKRIRDRSSLDKVFEYFSSQEKGGQEFLTPIDMLCAVVPTYPPSESTLDRLGHLDGERRSSEATRSRWNKCQSSFLQQFDVDGDGLISYPEFLLLLTLVSIPGKDVTTIFDVVDLDGNGYVDREEFEVVMDLLSNMANVHTSMVGRSKKLTLDDTHAGLLLRFFGNDGKKKLYLSEFRDFLDKLHEELLRLEFAHYDCNRQGSIPAVDFGRSLVATADIRKIDRLLDKVDSMGSKMAGERISLEEFQAVHGMWRNMHTLAVALEFFQQLGQLISKEDFVKLLTKVVGVSLSHRVVEIIFTVFDDGKGGLDVPTFLEAMHRRDLTWARHRNVDAEGTYSTSLRAALSWFLARVPHLKIQGKPAAAS</sequence>
<dbReference type="GO" id="GO:0051560">
    <property type="term" value="P:mitochondrial calcium ion homeostasis"/>
    <property type="evidence" value="ECO:0007669"/>
    <property type="project" value="TreeGrafter"/>
</dbReference>
<evidence type="ECO:0000259" key="14">
    <source>
        <dbReference type="PROSITE" id="PS50222"/>
    </source>
</evidence>
<proteinExistence type="inferred from homology"/>
<dbReference type="GO" id="GO:0036444">
    <property type="term" value="P:calcium import into the mitochondrion"/>
    <property type="evidence" value="ECO:0007669"/>
    <property type="project" value="TreeGrafter"/>
</dbReference>
<comment type="subcellular location">
    <subcellularLocation>
        <location evidence="1">Mitochondrion inner membrane</location>
    </subcellularLocation>
    <subcellularLocation>
        <location evidence="2">Mitochondrion intermembrane space</location>
    </subcellularLocation>
</comment>
<dbReference type="InterPro" id="IPR018247">
    <property type="entry name" value="EF_Hand_1_Ca_BS"/>
</dbReference>
<comment type="similarity">
    <text evidence="13">Belongs to the MICU1 family. MICU1 subfamily.</text>
</comment>
<keyword evidence="8" id="KW-0106">Calcium</keyword>
<dbReference type="InterPro" id="IPR002048">
    <property type="entry name" value="EF_hand_dom"/>
</dbReference>
<feature type="domain" description="EF-hand" evidence="14">
    <location>
        <begin position="198"/>
        <end position="233"/>
    </location>
</feature>
<dbReference type="Gene3D" id="1.10.238.10">
    <property type="entry name" value="EF-hand"/>
    <property type="match status" value="2"/>
</dbReference>
<keyword evidence="18" id="KW-1185">Reference proteome</keyword>
<dbReference type="Pfam" id="PF13499">
    <property type="entry name" value="EF-hand_7"/>
    <property type="match status" value="1"/>
</dbReference>
<keyword evidence="6" id="KW-0677">Repeat</keyword>
<dbReference type="GO" id="GO:0005758">
    <property type="term" value="C:mitochondrial intermembrane space"/>
    <property type="evidence" value="ECO:0007669"/>
    <property type="project" value="UniProtKB-SubCell"/>
</dbReference>
<dbReference type="InterPro" id="IPR011992">
    <property type="entry name" value="EF-hand-dom_pair"/>
</dbReference>
<evidence type="ECO:0000256" key="6">
    <source>
        <dbReference type="ARBA" id="ARBA00022737"/>
    </source>
</evidence>
<keyword evidence="9" id="KW-0809">Transit peptide</keyword>
<name>A0A8J4G0R2_9CHLO</name>
<dbReference type="AlphaFoldDB" id="A0A8J4G0R2"/>
<evidence type="ECO:0000256" key="9">
    <source>
        <dbReference type="ARBA" id="ARBA00022946"/>
    </source>
</evidence>
<dbReference type="PANTHER" id="PTHR12294">
    <property type="entry name" value="EF HAND DOMAIN FAMILY A1,A2-RELATED"/>
    <property type="match status" value="1"/>
</dbReference>
<evidence type="ECO:0000313" key="17">
    <source>
        <dbReference type="Proteomes" id="UP000722791"/>
    </source>
</evidence>
<accession>A0A8J4G0R2</accession>
<dbReference type="PROSITE" id="PS50222">
    <property type="entry name" value="EF_HAND_2"/>
    <property type="match status" value="1"/>
</dbReference>
<keyword evidence="5" id="KW-0479">Metal-binding</keyword>
<dbReference type="CDD" id="cd00051">
    <property type="entry name" value="EFh"/>
    <property type="match status" value="1"/>
</dbReference>
<dbReference type="SUPFAM" id="SSF47473">
    <property type="entry name" value="EF-hand"/>
    <property type="match status" value="3"/>
</dbReference>
<keyword evidence="10" id="KW-0406">Ion transport</keyword>
<evidence type="ECO:0000256" key="10">
    <source>
        <dbReference type="ARBA" id="ARBA00023065"/>
    </source>
</evidence>
<keyword evidence="4" id="KW-0109">Calcium transport</keyword>
<evidence type="ECO:0000256" key="12">
    <source>
        <dbReference type="ARBA" id="ARBA00023136"/>
    </source>
</evidence>
<keyword evidence="3" id="KW-0813">Transport</keyword>
<dbReference type="Proteomes" id="UP000722791">
    <property type="component" value="Unassembled WGS sequence"/>
</dbReference>
<keyword evidence="12" id="KW-0472">Membrane</keyword>
<evidence type="ECO:0000256" key="3">
    <source>
        <dbReference type="ARBA" id="ARBA00022448"/>
    </source>
</evidence>
<organism evidence="16 17">
    <name type="scientific">Volvox reticuliferus</name>
    <dbReference type="NCBI Taxonomy" id="1737510"/>
    <lineage>
        <taxon>Eukaryota</taxon>
        <taxon>Viridiplantae</taxon>
        <taxon>Chlorophyta</taxon>
        <taxon>core chlorophytes</taxon>
        <taxon>Chlorophyceae</taxon>
        <taxon>CS clade</taxon>
        <taxon>Chlamydomonadales</taxon>
        <taxon>Volvocaceae</taxon>
        <taxon>Volvox</taxon>
    </lineage>
</organism>
<evidence type="ECO:0000313" key="16">
    <source>
        <dbReference type="EMBL" id="GIL98440.1"/>
    </source>
</evidence>
<dbReference type="GO" id="GO:0005509">
    <property type="term" value="F:calcium ion binding"/>
    <property type="evidence" value="ECO:0007669"/>
    <property type="project" value="InterPro"/>
</dbReference>
<dbReference type="PANTHER" id="PTHR12294:SF1">
    <property type="entry name" value="CALCIUM UPTAKE PROTEIN 1, MITOCHONDRIAL"/>
    <property type="match status" value="1"/>
</dbReference>
<keyword evidence="11" id="KW-0496">Mitochondrion</keyword>
<dbReference type="Pfam" id="PF13833">
    <property type="entry name" value="EF-hand_8"/>
    <property type="match status" value="1"/>
</dbReference>
<evidence type="ECO:0000256" key="5">
    <source>
        <dbReference type="ARBA" id="ARBA00022723"/>
    </source>
</evidence>
<dbReference type="OrthoDB" id="186625at2759"/>
<evidence type="ECO:0000256" key="8">
    <source>
        <dbReference type="ARBA" id="ARBA00022837"/>
    </source>
</evidence>
<evidence type="ECO:0000256" key="11">
    <source>
        <dbReference type="ARBA" id="ARBA00023128"/>
    </source>
</evidence>
<dbReference type="GO" id="GO:1990246">
    <property type="term" value="C:uniplex complex"/>
    <property type="evidence" value="ECO:0007669"/>
    <property type="project" value="TreeGrafter"/>
</dbReference>
<protein>
    <recommendedName>
        <fullName evidence="14">EF-hand domain-containing protein</fullName>
    </recommendedName>
</protein>
<dbReference type="SMART" id="SM00054">
    <property type="entry name" value="EFh"/>
    <property type="match status" value="2"/>
</dbReference>
<dbReference type="PROSITE" id="PS00018">
    <property type="entry name" value="EF_HAND_1"/>
    <property type="match status" value="1"/>
</dbReference>
<dbReference type="Proteomes" id="UP000747110">
    <property type="component" value="Unassembled WGS sequence"/>
</dbReference>
<evidence type="ECO:0000313" key="15">
    <source>
        <dbReference type="EMBL" id="GIL70715.1"/>
    </source>
</evidence>
<evidence type="ECO:0000256" key="7">
    <source>
        <dbReference type="ARBA" id="ARBA00022792"/>
    </source>
</evidence>
<comment type="caution">
    <text evidence="16">The sequence shown here is derived from an EMBL/GenBank/DDBJ whole genome shotgun (WGS) entry which is preliminary data.</text>
</comment>
<dbReference type="EMBL" id="BNCP01000002">
    <property type="protein sequence ID" value="GIL70715.1"/>
    <property type="molecule type" value="Genomic_DNA"/>
</dbReference>
<evidence type="ECO:0000256" key="4">
    <source>
        <dbReference type="ARBA" id="ARBA00022568"/>
    </source>
</evidence>
<evidence type="ECO:0000256" key="13">
    <source>
        <dbReference type="ARBA" id="ARBA00038333"/>
    </source>
</evidence>
<gene>
    <name evidence="15" type="ORF">Vretifemale_1423</name>
    <name evidence="16" type="ORF">Vretimale_3823</name>
</gene>